<name>A0A2T0AN48_9FIRM</name>
<dbReference type="PANTHER" id="PTHR43308">
    <property type="entry name" value="OUTER MEMBRANE PROTEIN ALPHA-RELATED"/>
    <property type="match status" value="1"/>
</dbReference>
<organism evidence="3 4">
    <name type="scientific">Neomoorella humiferrea</name>
    <dbReference type="NCBI Taxonomy" id="676965"/>
    <lineage>
        <taxon>Bacteria</taxon>
        <taxon>Bacillati</taxon>
        <taxon>Bacillota</taxon>
        <taxon>Clostridia</taxon>
        <taxon>Neomoorellales</taxon>
        <taxon>Neomoorellaceae</taxon>
        <taxon>Neomoorella</taxon>
    </lineage>
</organism>
<dbReference type="AlphaFoldDB" id="A0A2T0AN48"/>
<accession>A0A2T0AN48</accession>
<feature type="domain" description="SLH" evidence="2">
    <location>
        <begin position="167"/>
        <end position="230"/>
    </location>
</feature>
<dbReference type="InterPro" id="IPR051465">
    <property type="entry name" value="Cell_Envelope_Struct_Comp"/>
</dbReference>
<evidence type="ECO:0000256" key="1">
    <source>
        <dbReference type="ARBA" id="ARBA00022737"/>
    </source>
</evidence>
<comment type="caution">
    <text evidence="3">The sequence shown here is derived from an EMBL/GenBank/DDBJ whole genome shotgun (WGS) entry which is preliminary data.</text>
</comment>
<dbReference type="InterPro" id="IPR001119">
    <property type="entry name" value="SLH_dom"/>
</dbReference>
<dbReference type="Proteomes" id="UP000238415">
    <property type="component" value="Unassembled WGS sequence"/>
</dbReference>
<evidence type="ECO:0000313" key="3">
    <source>
        <dbReference type="EMBL" id="PRR70305.1"/>
    </source>
</evidence>
<keyword evidence="4" id="KW-1185">Reference proteome</keyword>
<protein>
    <recommendedName>
        <fullName evidence="2">SLH domain-containing protein</fullName>
    </recommendedName>
</protein>
<feature type="domain" description="SLH" evidence="2">
    <location>
        <begin position="45"/>
        <end position="108"/>
    </location>
</feature>
<dbReference type="RefSeq" id="WP_170066350.1">
    <property type="nucleotide sequence ID" value="NZ_JAWVGS010000007.1"/>
</dbReference>
<evidence type="ECO:0000259" key="2">
    <source>
        <dbReference type="PROSITE" id="PS51272"/>
    </source>
</evidence>
<keyword evidence="1" id="KW-0677">Repeat</keyword>
<evidence type="ECO:0000313" key="4">
    <source>
        <dbReference type="Proteomes" id="UP000238415"/>
    </source>
</evidence>
<dbReference type="EMBL" id="PVXM01000049">
    <property type="protein sequence ID" value="PRR70305.1"/>
    <property type="molecule type" value="Genomic_DNA"/>
</dbReference>
<sequence length="766" mass="81672">MAWPRMTLLFTWLTLLLATVFCGETTGQPLNSQTLGGQAGAEGRLMAVQFADMEGHWARVPVMRLAGQGIISGRGDGRFDPEAPVTRIEALNLLGRAAGWEASTTGTGQNRQGASYLPAAAQKFLTTKEKAYTLADWQAPAARQEVAAWVGRALGLAPAGTAFLPALASFQDSGEVDGELAPMVEAVLQESLMAGVQAGIFAPRQAMTRAEMAALLDRLDGRLASLRGASRLEGQVVDRVETWTDGGGRIVTLRVATFGGPVVGLQIELGANGESLVDFLLYKNGALTLGRGLNVGDTVKLFLQGEKVLYAEASPGAFNIGGSAASAINGPTATPAYNQGDIRMVNGYLREINDDKLVVVDGAGNERSVAITGTTTIIRSGHILLPDDLKTGDQVKVQMDGRGRALTVQVGNDTNRLGRVLRGKVDRVNPLDGKIVLRDTGEFFYGTWLPGDSLKTLKLSRDAVASLFGSGGSLGVAAGGFNGEVLTVLEDGTGSDTATAVTKAGASMRLYEGTLEDLYLGSGEMFLEGEDKPLLLTNDTIFIKNGQKVAAADFKAGDYVFMVAAGPGTGQALMVYGTDVLPASWRLYRGEIEEVKKEGFTLYDVEVMGYGSGRPFDWEETEDDKDFNLDWEPVIMGQGGEMSRDDFTAGRFTGDYEGDYAYVLARGNTAHGLLVLPDDAVGPTMTSLGRLKGIDRDDGTVTLTAVRDWSTGYGRWQDRDEDLELDARRALVLKGRKIGAPEELVPGDVLYVVHDGRQALVLMVAD</sequence>
<dbReference type="Pfam" id="PF00395">
    <property type="entry name" value="SLH"/>
    <property type="match status" value="2"/>
</dbReference>
<proteinExistence type="predicted"/>
<gene>
    <name evidence="3" type="ORF">MOHU_20960</name>
</gene>
<dbReference type="PROSITE" id="PS51272">
    <property type="entry name" value="SLH"/>
    <property type="match status" value="2"/>
</dbReference>
<dbReference type="PANTHER" id="PTHR43308:SF5">
    <property type="entry name" value="S-LAYER PROTEIN _ PEPTIDOGLYCAN ENDO-BETA-N-ACETYLGLUCOSAMINIDASE"/>
    <property type="match status" value="1"/>
</dbReference>
<reference evidence="3 4" key="1">
    <citation type="submission" date="2018-03" db="EMBL/GenBank/DDBJ databases">
        <title>Genome sequence of Moorella humiferrea DSM 23265.</title>
        <authorList>
            <person name="Poehlein A."/>
            <person name="Daniel R."/>
        </authorList>
    </citation>
    <scope>NUCLEOTIDE SEQUENCE [LARGE SCALE GENOMIC DNA]</scope>
    <source>
        <strain evidence="3 4">DSM 23265</strain>
    </source>
</reference>